<sequence>MVAQVVHVNLNLTDFRANLFSVKHFVYGKGISNFWHCSFPTIPTIVKTLSILIRLNQCRSWRRHRPLKRLKESGSMPTSPLSIVSKMIFIMGSRKIDSIFTSHNLLNWKSSSLSLRRLLPSTLSVQVCYLMITFNFTANLQRSASGFLQSCWTKYHNGLMDIVNPGHHMKRRVICNGHLLKDRDVWLNGIEKVMIQTLWMKYEYG</sequence>
<evidence type="ECO:0000313" key="2">
    <source>
        <dbReference type="Proteomes" id="UP000624404"/>
    </source>
</evidence>
<organism evidence="1 2">
    <name type="scientific">Sclerotinia trifoliorum</name>
    <dbReference type="NCBI Taxonomy" id="28548"/>
    <lineage>
        <taxon>Eukaryota</taxon>
        <taxon>Fungi</taxon>
        <taxon>Dikarya</taxon>
        <taxon>Ascomycota</taxon>
        <taxon>Pezizomycotina</taxon>
        <taxon>Leotiomycetes</taxon>
        <taxon>Helotiales</taxon>
        <taxon>Sclerotiniaceae</taxon>
        <taxon>Sclerotinia</taxon>
    </lineage>
</organism>
<dbReference type="Proteomes" id="UP000624404">
    <property type="component" value="Unassembled WGS sequence"/>
</dbReference>
<accession>A0A8H2VZQ2</accession>
<proteinExistence type="predicted"/>
<evidence type="ECO:0000313" key="1">
    <source>
        <dbReference type="EMBL" id="CAD6447927.1"/>
    </source>
</evidence>
<protein>
    <submittedName>
        <fullName evidence="1">027d77a6-6148-466e-a3e2-4ab4bd6a52a1-CDS</fullName>
    </submittedName>
</protein>
<name>A0A8H2VZQ2_9HELO</name>
<gene>
    <name evidence="1" type="ORF">SCLTRI_LOCUS7720</name>
</gene>
<dbReference type="EMBL" id="CAJHIA010000030">
    <property type="protein sequence ID" value="CAD6447927.1"/>
    <property type="molecule type" value="Genomic_DNA"/>
</dbReference>
<reference evidence="1" key="1">
    <citation type="submission" date="2020-10" db="EMBL/GenBank/DDBJ databases">
        <authorList>
            <person name="Kusch S."/>
        </authorList>
    </citation>
    <scope>NUCLEOTIDE SEQUENCE</scope>
    <source>
        <strain evidence="1">SwB9</strain>
    </source>
</reference>
<keyword evidence="2" id="KW-1185">Reference proteome</keyword>
<comment type="caution">
    <text evidence="1">The sequence shown here is derived from an EMBL/GenBank/DDBJ whole genome shotgun (WGS) entry which is preliminary data.</text>
</comment>
<dbReference type="AlphaFoldDB" id="A0A8H2VZQ2"/>